<dbReference type="Gene3D" id="2.120.10.80">
    <property type="entry name" value="Kelch-type beta propeller"/>
    <property type="match status" value="2"/>
</dbReference>
<gene>
    <name evidence="3" type="ORF">ENU74_05100</name>
</gene>
<protein>
    <recommendedName>
        <fullName evidence="4">CARDB domain-containing protein</fullName>
    </recommendedName>
</protein>
<evidence type="ECO:0000256" key="2">
    <source>
        <dbReference type="ARBA" id="ARBA00022737"/>
    </source>
</evidence>
<dbReference type="SUPFAM" id="SSF117281">
    <property type="entry name" value="Kelch motif"/>
    <property type="match status" value="1"/>
</dbReference>
<evidence type="ECO:0008006" key="4">
    <source>
        <dbReference type="Google" id="ProtNLM"/>
    </source>
</evidence>
<evidence type="ECO:0000256" key="1">
    <source>
        <dbReference type="ARBA" id="ARBA00022441"/>
    </source>
</evidence>
<dbReference type="PANTHER" id="PTHR24412:SF489">
    <property type="entry name" value="RING FINGER DOMAIN AND KELCH REPEAT-CONTAINING PROTEIN DDB_G0271372"/>
    <property type="match status" value="1"/>
</dbReference>
<keyword evidence="1" id="KW-0880">Kelch repeat</keyword>
<dbReference type="SUPFAM" id="SSF50939">
    <property type="entry name" value="Sialidases"/>
    <property type="match status" value="1"/>
</dbReference>
<dbReference type="EMBL" id="DTDR01000124">
    <property type="protein sequence ID" value="HGK63947.1"/>
    <property type="molecule type" value="Genomic_DNA"/>
</dbReference>
<evidence type="ECO:0000313" key="3">
    <source>
        <dbReference type="EMBL" id="HGK63947.1"/>
    </source>
</evidence>
<proteinExistence type="predicted"/>
<accession>A0A7V4E3E5</accession>
<organism evidence="3">
    <name type="scientific">candidate division WOR-3 bacterium</name>
    <dbReference type="NCBI Taxonomy" id="2052148"/>
    <lineage>
        <taxon>Bacteria</taxon>
        <taxon>Bacteria division WOR-3</taxon>
    </lineage>
</organism>
<reference evidence="3" key="1">
    <citation type="journal article" date="2020" name="mSystems">
        <title>Genome- and Community-Level Interaction Insights into Carbon Utilization and Element Cycling Functions of Hydrothermarchaeota in Hydrothermal Sediment.</title>
        <authorList>
            <person name="Zhou Z."/>
            <person name="Liu Y."/>
            <person name="Xu W."/>
            <person name="Pan J."/>
            <person name="Luo Z.H."/>
            <person name="Li M."/>
        </authorList>
    </citation>
    <scope>NUCLEOTIDE SEQUENCE [LARGE SCALE GENOMIC DNA]</scope>
    <source>
        <strain evidence="3">SpSt-697</strain>
    </source>
</reference>
<keyword evidence="2" id="KW-0677">Repeat</keyword>
<dbReference type="InterPro" id="IPR015915">
    <property type="entry name" value="Kelch-typ_b-propeller"/>
</dbReference>
<sequence length="970" mass="113337">MRWGLIIFLLINLLFSRWTIPINISNNYYSSFLAGNNGTNLLIDSENNIHFVWYDYTPYLNYPQPQIFYKFYSPKTGFSENYCVSDNPNEMAYYPSFALDSLGNIHLVYVAYGNYYSIRYKIRSGTTGRFTQSEVLDSSPFLFYPPSIAIFPDGRVGITYCKRVSSFYQIFYKEKNQNGWQAPIMLTSSNLNKYNPAIAVDRNNNLHLVWEGRESGFSYNQIFYIKRDSNNNWSERVLVSEGFLRGQYSPTIICDKENNVHIAWYGYHPEDNIYYRIYYRFLDNEGNWNSVETIAGGNENYNRYRLYPFFTYDQNNRLYLVWVGQENSYYYKIWLKIKENNTWQEKIQIPDNYPFGSVYNPEIFGINTNYLHIIFYDYRVGNAEIFYTTTQPYDLGINKIIQPKRYNLKGIITPQIEVKNYFNTYHTFKAYCQIFDNNNQSIYLDSQFKSIGGFDSLFVAFQPYNFEEEKDYKVSFAIDLPDDTLKDNDTLSKIFSIGRADISILEVLAPKGIIPYEPNQTIKPIIKIKNLGELTISFYLYGQIQKNNQTLYFDSAYISEISPNEERIIQFSSFLINDSGNFKFISFTNIEGDADSSNNVVKNQFYIINKGSQYWYLLRDMPSLPSEKRVGKGSALTFAYDTLIFALKGNNTSDFYSYNINTGLWQILPPIPYLPSQNKNVKEGGSLVFDGKNYLYIIKGNNTKEFWRYHIFNKNFEILPEIPGEKKVKKGADLVFFNGKIYLLKGNNTKEFLVYDTTTKFWSNLKQPPVKKGFKEGSSIVLWESLPAIYLLQGKTNLFFRYLIEKDSWESLPPLPLEHPIFKKRKYVKGGGCLAIKDNLIYAIKGGGTKEFWCFNPFLNKWLPLETIPLGPYNKGIKEGTMTANSFGVFILKGNNTNEFWLWIGLPNFDTLFNIKKRGKLTLQSEGTSYLINNQGKIYDITGRKLKNIKRLKRGIYFLKDKKKFIIIKR</sequence>
<dbReference type="InterPro" id="IPR036278">
    <property type="entry name" value="Sialidase_sf"/>
</dbReference>
<name>A0A7V4E3E5_UNCW3</name>
<comment type="caution">
    <text evidence="3">The sequence shown here is derived from an EMBL/GenBank/DDBJ whole genome shotgun (WGS) entry which is preliminary data.</text>
</comment>
<dbReference type="PANTHER" id="PTHR24412">
    <property type="entry name" value="KELCH PROTEIN"/>
    <property type="match status" value="1"/>
</dbReference>
<dbReference type="AlphaFoldDB" id="A0A7V4E3E5"/>